<protein>
    <submittedName>
        <fullName evidence="1">Uncharacterized protein</fullName>
    </submittedName>
</protein>
<proteinExistence type="predicted"/>
<dbReference type="Proteomes" id="UP000708208">
    <property type="component" value="Unassembled WGS sequence"/>
</dbReference>
<evidence type="ECO:0000313" key="1">
    <source>
        <dbReference type="EMBL" id="CAG7833990.1"/>
    </source>
</evidence>
<dbReference type="AlphaFoldDB" id="A0A8J2M8Q0"/>
<organism evidence="1 2">
    <name type="scientific">Allacma fusca</name>
    <dbReference type="NCBI Taxonomy" id="39272"/>
    <lineage>
        <taxon>Eukaryota</taxon>
        <taxon>Metazoa</taxon>
        <taxon>Ecdysozoa</taxon>
        <taxon>Arthropoda</taxon>
        <taxon>Hexapoda</taxon>
        <taxon>Collembola</taxon>
        <taxon>Symphypleona</taxon>
        <taxon>Sminthuridae</taxon>
        <taxon>Allacma</taxon>
    </lineage>
</organism>
<feature type="non-terminal residue" evidence="1">
    <location>
        <position position="45"/>
    </location>
</feature>
<reference evidence="1" key="1">
    <citation type="submission" date="2021-06" db="EMBL/GenBank/DDBJ databases">
        <authorList>
            <person name="Hodson N. C."/>
            <person name="Mongue J. A."/>
            <person name="Jaron S. K."/>
        </authorList>
    </citation>
    <scope>NUCLEOTIDE SEQUENCE</scope>
</reference>
<comment type="caution">
    <text evidence="1">The sequence shown here is derived from an EMBL/GenBank/DDBJ whole genome shotgun (WGS) entry which is preliminary data.</text>
</comment>
<sequence>FFVFTDGDCRSNNSHSISTHLPGSLEWTLNTLSTGKTDNKIRSGV</sequence>
<name>A0A8J2M8Q0_9HEXA</name>
<keyword evidence="2" id="KW-1185">Reference proteome</keyword>
<evidence type="ECO:0000313" key="2">
    <source>
        <dbReference type="Proteomes" id="UP000708208"/>
    </source>
</evidence>
<dbReference type="EMBL" id="CAJVCH010570077">
    <property type="protein sequence ID" value="CAG7833990.1"/>
    <property type="molecule type" value="Genomic_DNA"/>
</dbReference>
<accession>A0A8J2M8Q0</accession>
<gene>
    <name evidence="1" type="ORF">AFUS01_LOCUS43542</name>
</gene>